<keyword evidence="1" id="KW-0507">mRNA processing</keyword>
<dbReference type="PROSITE" id="PS50158">
    <property type="entry name" value="ZF_CCHC"/>
    <property type="match status" value="1"/>
</dbReference>
<proteinExistence type="predicted"/>
<dbReference type="InterPro" id="IPR005162">
    <property type="entry name" value="Retrotrans_gag_dom"/>
</dbReference>
<keyword evidence="2" id="KW-0862">Zinc</keyword>
<evidence type="ECO:0000259" key="4">
    <source>
        <dbReference type="PROSITE" id="PS50158"/>
    </source>
</evidence>
<dbReference type="CDD" id="cd00303">
    <property type="entry name" value="retropepsin_like"/>
    <property type="match status" value="1"/>
</dbReference>
<keyword evidence="2" id="KW-0479">Metal-binding</keyword>
<feature type="compositionally biased region" description="Polar residues" evidence="3">
    <location>
        <begin position="13"/>
        <end position="26"/>
    </location>
</feature>
<feature type="compositionally biased region" description="Polar residues" evidence="3">
    <location>
        <begin position="199"/>
        <end position="217"/>
    </location>
</feature>
<dbReference type="GO" id="GO:0008270">
    <property type="term" value="F:zinc ion binding"/>
    <property type="evidence" value="ECO:0007669"/>
    <property type="project" value="UniProtKB-KW"/>
</dbReference>
<dbReference type="InterPro" id="IPR001878">
    <property type="entry name" value="Znf_CCHC"/>
</dbReference>
<dbReference type="SUPFAM" id="SSF57756">
    <property type="entry name" value="Retrovirus zinc finger-like domains"/>
    <property type="match status" value="1"/>
</dbReference>
<evidence type="ECO:0000313" key="5">
    <source>
        <dbReference type="EMBL" id="KIJ42845.1"/>
    </source>
</evidence>
<dbReference type="AlphaFoldDB" id="A0A0C9VVX2"/>
<feature type="region of interest" description="Disordered" evidence="3">
    <location>
        <begin position="288"/>
        <end position="317"/>
    </location>
</feature>
<accession>A0A0C9VVX2</accession>
<dbReference type="EMBL" id="KN837127">
    <property type="protein sequence ID" value="KIJ42845.1"/>
    <property type="molecule type" value="Genomic_DNA"/>
</dbReference>
<keyword evidence="6" id="KW-1185">Reference proteome</keyword>
<organism evidence="5 6">
    <name type="scientific">Sphaerobolus stellatus (strain SS14)</name>
    <dbReference type="NCBI Taxonomy" id="990650"/>
    <lineage>
        <taxon>Eukaryota</taxon>
        <taxon>Fungi</taxon>
        <taxon>Dikarya</taxon>
        <taxon>Basidiomycota</taxon>
        <taxon>Agaricomycotina</taxon>
        <taxon>Agaricomycetes</taxon>
        <taxon>Phallomycetidae</taxon>
        <taxon>Geastrales</taxon>
        <taxon>Sphaerobolaceae</taxon>
        <taxon>Sphaerobolus</taxon>
    </lineage>
</organism>
<dbReference type="Pfam" id="PF00098">
    <property type="entry name" value="zf-CCHC"/>
    <property type="match status" value="1"/>
</dbReference>
<keyword evidence="2" id="KW-0863">Zinc-finger</keyword>
<dbReference type="GO" id="GO:0006397">
    <property type="term" value="P:mRNA processing"/>
    <property type="evidence" value="ECO:0007669"/>
    <property type="project" value="UniProtKB-KW"/>
</dbReference>
<dbReference type="Gene3D" id="4.10.60.10">
    <property type="entry name" value="Zinc finger, CCHC-type"/>
    <property type="match status" value="1"/>
</dbReference>
<feature type="compositionally biased region" description="Polar residues" evidence="3">
    <location>
        <begin position="43"/>
        <end position="69"/>
    </location>
</feature>
<evidence type="ECO:0000256" key="2">
    <source>
        <dbReference type="PROSITE-ProRule" id="PRU00047"/>
    </source>
</evidence>
<dbReference type="Proteomes" id="UP000054279">
    <property type="component" value="Unassembled WGS sequence"/>
</dbReference>
<feature type="region of interest" description="Disordered" evidence="3">
    <location>
        <begin position="1"/>
        <end position="92"/>
    </location>
</feature>
<name>A0A0C9VVX2_SPHS4</name>
<dbReference type="Pfam" id="PF03732">
    <property type="entry name" value="Retrotrans_gag"/>
    <property type="match status" value="1"/>
</dbReference>
<sequence>MAPKKKTSDKVPTGTSDAVDSGSTPNVAGGNDPTLDPGKDPSQAASAASETNTIHPTTRSTHVTNQLAQLASERGMSEDPTQSPNPHRGSRDLLLPKLTQITLSQELALGDQIQEMLDTINEHMDEMKTIHNMSCQAAQLLVKNNESNSALEARTRTLRTRLIAIREKYPTIAKGKLSSQPRDSTRDPNYEEINPHPEQPTSWSNNPVDEESTNGQPNIDHELMQSTPRPNNRADTKHTLSKAWTELSAKTAILEQLYADQAPEGHFNQAATAARNTCMEYDKNTRVNERQKNPHKSVHYAPFNGIEDNDTDSETTVRNHREGSVPFQHLDDRDILDMSNNEGNNPLVRMVKYMLDQNINTTMEKSPLAKVGVKVTPPDKYSGEQSFEALETFVSFLGTRLEGKALKWFDKTVEPRKYQGTPMNLEQVVTGLYGQHIPSLARHEASNRFDLIKQGMLSVQEFATELELYASQMVQRPDTYSLCKKFVDNLQPGLRSLLLCAGYDPEKKTIHKLYLKAVKLEDANHYDIGARNSEPMTSNSQQDDNVSSNARHKTRNNGPDRTKSRSDPPKSGEINKGPSITPGPSGVNRNSSTAPGGAGPPIHNRQQTNHKSSHNSIECYNCGKSGHIKPNCPEPIRAHCVGAVHVEDPSEGQVDNADFDINDNIDDEHLDEDKYRNDDHDLARIAAVVPIGPVNARKAKIAKEGEPLYDHTVKMKTNRPAQSKHDLLTITGYFLVGGTKARCLFDSGCEGIIMSSEFAFQGSRAKLYYTVTMDIIVGQRTYTEMFNIANIDYYDIMLGTPFLWMKGKSFETVRSELLVVPVPQTQEELKMLISLVAYMLPYCGHIKRPLDMLRCIYMNKPYVCNEDVYNVIIDINSALDTDTNVVNYYDDIVIKDGYLVHHKDNSYSTKATVSKSDYKTSLNGQNRTGVSIEEVNDEDDLHNIIKDTDIEDDNHILVDMETPPSHSFQN</sequence>
<gene>
    <name evidence="5" type="ORF">M422DRAFT_253945</name>
</gene>
<reference evidence="5 6" key="1">
    <citation type="submission" date="2014-06" db="EMBL/GenBank/DDBJ databases">
        <title>Evolutionary Origins and Diversification of the Mycorrhizal Mutualists.</title>
        <authorList>
            <consortium name="DOE Joint Genome Institute"/>
            <consortium name="Mycorrhizal Genomics Consortium"/>
            <person name="Kohler A."/>
            <person name="Kuo A."/>
            <person name="Nagy L.G."/>
            <person name="Floudas D."/>
            <person name="Copeland A."/>
            <person name="Barry K.W."/>
            <person name="Cichocki N."/>
            <person name="Veneault-Fourrey C."/>
            <person name="LaButti K."/>
            <person name="Lindquist E.A."/>
            <person name="Lipzen A."/>
            <person name="Lundell T."/>
            <person name="Morin E."/>
            <person name="Murat C."/>
            <person name="Riley R."/>
            <person name="Ohm R."/>
            <person name="Sun H."/>
            <person name="Tunlid A."/>
            <person name="Henrissat B."/>
            <person name="Grigoriev I.V."/>
            <person name="Hibbett D.S."/>
            <person name="Martin F."/>
        </authorList>
    </citation>
    <scope>NUCLEOTIDE SEQUENCE [LARGE SCALE GENOMIC DNA]</scope>
    <source>
        <strain evidence="5 6">SS14</strain>
    </source>
</reference>
<protein>
    <recommendedName>
        <fullName evidence="4">CCHC-type domain-containing protein</fullName>
    </recommendedName>
</protein>
<feature type="compositionally biased region" description="Polar residues" evidence="3">
    <location>
        <begin position="604"/>
        <end position="614"/>
    </location>
</feature>
<feature type="compositionally biased region" description="Low complexity" evidence="3">
    <location>
        <begin position="538"/>
        <end position="549"/>
    </location>
</feature>
<feature type="region of interest" description="Disordered" evidence="3">
    <location>
        <begin position="173"/>
        <end position="239"/>
    </location>
</feature>
<feature type="compositionally biased region" description="Basic and acidic residues" evidence="3">
    <location>
        <begin position="183"/>
        <end position="195"/>
    </location>
</feature>
<dbReference type="OrthoDB" id="3060267at2759"/>
<evidence type="ECO:0000256" key="3">
    <source>
        <dbReference type="SAM" id="MobiDB-lite"/>
    </source>
</evidence>
<evidence type="ECO:0000313" key="6">
    <source>
        <dbReference type="Proteomes" id="UP000054279"/>
    </source>
</evidence>
<evidence type="ECO:0000256" key="1">
    <source>
        <dbReference type="ARBA" id="ARBA00022664"/>
    </source>
</evidence>
<dbReference type="SMART" id="SM00343">
    <property type="entry name" value="ZnF_C2HC"/>
    <property type="match status" value="1"/>
</dbReference>
<feature type="compositionally biased region" description="Basic and acidic residues" evidence="3">
    <location>
        <begin position="558"/>
        <end position="570"/>
    </location>
</feature>
<dbReference type="GO" id="GO:0003676">
    <property type="term" value="F:nucleic acid binding"/>
    <property type="evidence" value="ECO:0007669"/>
    <property type="project" value="InterPro"/>
</dbReference>
<dbReference type="InterPro" id="IPR036875">
    <property type="entry name" value="Znf_CCHC_sf"/>
</dbReference>
<feature type="domain" description="CCHC-type" evidence="4">
    <location>
        <begin position="619"/>
        <end position="634"/>
    </location>
</feature>
<dbReference type="HOGENOM" id="CLU_012886_6_2_1"/>
<feature type="region of interest" description="Disordered" evidence="3">
    <location>
        <begin position="529"/>
        <end position="614"/>
    </location>
</feature>